<organism evidence="2 3">
    <name type="scientific">Neisseria weaveri</name>
    <dbReference type="NCBI Taxonomy" id="28091"/>
    <lineage>
        <taxon>Bacteria</taxon>
        <taxon>Pseudomonadati</taxon>
        <taxon>Pseudomonadota</taxon>
        <taxon>Betaproteobacteria</taxon>
        <taxon>Neisseriales</taxon>
        <taxon>Neisseriaceae</taxon>
        <taxon>Neisseria</taxon>
    </lineage>
</organism>
<sequence length="150" mass="16755">MKTKLFTVVGALVLGACTHVAVNDSGKVEMGAESKLNRVWMLDEWPGFTREQLHQAKAEMNFTALPHVSAYMGCNRMMFEADVSQSSRTEGRLAFGAVASTRKLCFDSMALEQDFGNRIGSFTRYKLEGHRLILQNGQGQTARFVAQDWD</sequence>
<proteinExistence type="predicted"/>
<dbReference type="STRING" id="28091.SAMEA3174300_00605"/>
<dbReference type="PANTHER" id="PTHR35535:SF1">
    <property type="entry name" value="HEAT SHOCK PROTEIN HSLJ"/>
    <property type="match status" value="1"/>
</dbReference>
<dbReference type="OrthoDB" id="8602292at2"/>
<evidence type="ECO:0000313" key="3">
    <source>
        <dbReference type="Proteomes" id="UP000272771"/>
    </source>
</evidence>
<evidence type="ECO:0000259" key="1">
    <source>
        <dbReference type="Pfam" id="PF03724"/>
    </source>
</evidence>
<reference evidence="2 3" key="1">
    <citation type="submission" date="2018-12" db="EMBL/GenBank/DDBJ databases">
        <authorList>
            <consortium name="Pathogen Informatics"/>
        </authorList>
    </citation>
    <scope>NUCLEOTIDE SEQUENCE [LARGE SCALE GENOMIC DNA]</scope>
    <source>
        <strain evidence="2 3">NCTC12742</strain>
    </source>
</reference>
<dbReference type="Pfam" id="PF03724">
    <property type="entry name" value="META"/>
    <property type="match status" value="1"/>
</dbReference>
<dbReference type="EMBL" id="LR134533">
    <property type="protein sequence ID" value="VEJ52124.1"/>
    <property type="molecule type" value="Genomic_DNA"/>
</dbReference>
<dbReference type="AlphaFoldDB" id="A0A448VR23"/>
<gene>
    <name evidence="2" type="ORF">NCTC12742_02038</name>
</gene>
<keyword evidence="3" id="KW-1185">Reference proteome</keyword>
<dbReference type="Gene3D" id="2.40.128.270">
    <property type="match status" value="1"/>
</dbReference>
<dbReference type="Proteomes" id="UP000272771">
    <property type="component" value="Chromosome"/>
</dbReference>
<dbReference type="PANTHER" id="PTHR35535">
    <property type="entry name" value="HEAT SHOCK PROTEIN HSLJ"/>
    <property type="match status" value="1"/>
</dbReference>
<evidence type="ECO:0000313" key="2">
    <source>
        <dbReference type="EMBL" id="VEJ52124.1"/>
    </source>
</evidence>
<feature type="domain" description="DUF306" evidence="1">
    <location>
        <begin position="38"/>
        <end position="144"/>
    </location>
</feature>
<accession>A0A448VR23</accession>
<dbReference type="InterPro" id="IPR038670">
    <property type="entry name" value="HslJ-like_sf"/>
</dbReference>
<dbReference type="RefSeq" id="WP_004283388.1">
    <property type="nucleotide sequence ID" value="NZ_CAUJRG010000008.1"/>
</dbReference>
<dbReference type="PROSITE" id="PS51257">
    <property type="entry name" value="PROKAR_LIPOPROTEIN"/>
    <property type="match status" value="1"/>
</dbReference>
<dbReference type="InterPro" id="IPR005184">
    <property type="entry name" value="DUF306_Meta_HslJ"/>
</dbReference>
<protein>
    <submittedName>
        <fullName evidence="2">META domain</fullName>
    </submittedName>
</protein>
<dbReference type="InterPro" id="IPR053147">
    <property type="entry name" value="Hsp_HslJ-like"/>
</dbReference>
<name>A0A448VR23_9NEIS</name>